<evidence type="ECO:0000256" key="2">
    <source>
        <dbReference type="ARBA" id="ARBA00022670"/>
    </source>
</evidence>
<dbReference type="InterPro" id="IPR000209">
    <property type="entry name" value="Peptidase_S8/S53_dom"/>
</dbReference>
<protein>
    <submittedName>
        <fullName evidence="8">Peptidase S8 and S53, subtilisin, kexin,sedolisin</fullName>
    </submittedName>
</protein>
<organism evidence="8 9">
    <name type="scientific">Crocosphaera watsonii WH 0401</name>
    <dbReference type="NCBI Taxonomy" id="555881"/>
    <lineage>
        <taxon>Bacteria</taxon>
        <taxon>Bacillati</taxon>
        <taxon>Cyanobacteriota</taxon>
        <taxon>Cyanophyceae</taxon>
        <taxon>Oscillatoriophycideae</taxon>
        <taxon>Chroococcales</taxon>
        <taxon>Aphanothecaceae</taxon>
        <taxon>Crocosphaera</taxon>
    </lineage>
</organism>
<evidence type="ECO:0000256" key="4">
    <source>
        <dbReference type="ARBA" id="ARBA00022825"/>
    </source>
</evidence>
<comment type="caution">
    <text evidence="5">Lacks conserved residue(s) required for the propagation of feature annotation.</text>
</comment>
<dbReference type="GO" id="GO:0006508">
    <property type="term" value="P:proteolysis"/>
    <property type="evidence" value="ECO:0007669"/>
    <property type="project" value="UniProtKB-KW"/>
</dbReference>
<gene>
    <name evidence="8" type="ORF">CWATWH0401_2002</name>
</gene>
<dbReference type="AlphaFoldDB" id="T2J7P8"/>
<dbReference type="Pfam" id="PF00082">
    <property type="entry name" value="Peptidase_S8"/>
    <property type="match status" value="1"/>
</dbReference>
<evidence type="ECO:0000313" key="9">
    <source>
        <dbReference type="Proteomes" id="UP000018198"/>
    </source>
</evidence>
<accession>T2J7P8</accession>
<dbReference type="Proteomes" id="UP000018198">
    <property type="component" value="Unassembled WGS sequence"/>
</dbReference>
<dbReference type="EMBL" id="CAQM01000274">
    <property type="protein sequence ID" value="CCQ61201.1"/>
    <property type="molecule type" value="Genomic_DNA"/>
</dbReference>
<dbReference type="PRINTS" id="PR00723">
    <property type="entry name" value="SUBTILISIN"/>
</dbReference>
<comment type="similarity">
    <text evidence="1 5">Belongs to the peptidase S8 family.</text>
</comment>
<dbReference type="SUPFAM" id="SSF52743">
    <property type="entry name" value="Subtilisin-like"/>
    <property type="match status" value="1"/>
</dbReference>
<evidence type="ECO:0000256" key="1">
    <source>
        <dbReference type="ARBA" id="ARBA00011073"/>
    </source>
</evidence>
<dbReference type="Gene3D" id="3.40.50.200">
    <property type="entry name" value="Peptidase S8/S53 domain"/>
    <property type="match status" value="1"/>
</dbReference>
<dbReference type="PANTHER" id="PTHR43806">
    <property type="entry name" value="PEPTIDASE S8"/>
    <property type="match status" value="1"/>
</dbReference>
<dbReference type="PROSITE" id="PS51892">
    <property type="entry name" value="SUBTILASE"/>
    <property type="match status" value="1"/>
</dbReference>
<dbReference type="InterPro" id="IPR036852">
    <property type="entry name" value="Peptidase_S8/S53_dom_sf"/>
</dbReference>
<reference evidence="8 9" key="1">
    <citation type="submission" date="2013-01" db="EMBL/GenBank/DDBJ databases">
        <authorList>
            <person name="Bench S."/>
        </authorList>
    </citation>
    <scope>NUCLEOTIDE SEQUENCE [LARGE SCALE GENOMIC DNA]</scope>
    <source>
        <strain evidence="8 9">WH 0401</strain>
    </source>
</reference>
<feature type="region of interest" description="Disordered" evidence="6">
    <location>
        <begin position="46"/>
        <end position="85"/>
    </location>
</feature>
<evidence type="ECO:0000259" key="7">
    <source>
        <dbReference type="Pfam" id="PF00082"/>
    </source>
</evidence>
<keyword evidence="3" id="KW-0378">Hydrolase</keyword>
<dbReference type="PROSITE" id="PS00136">
    <property type="entry name" value="SUBTILASE_ASP"/>
    <property type="match status" value="1"/>
</dbReference>
<evidence type="ECO:0000256" key="3">
    <source>
        <dbReference type="ARBA" id="ARBA00022801"/>
    </source>
</evidence>
<dbReference type="InterPro" id="IPR015500">
    <property type="entry name" value="Peptidase_S8_subtilisin-rel"/>
</dbReference>
<evidence type="ECO:0000256" key="6">
    <source>
        <dbReference type="SAM" id="MobiDB-lite"/>
    </source>
</evidence>
<dbReference type="PROSITE" id="PS00137">
    <property type="entry name" value="SUBTILASE_HIS"/>
    <property type="match status" value="1"/>
</dbReference>
<keyword evidence="4" id="KW-0720">Serine protease</keyword>
<comment type="caution">
    <text evidence="8">The sequence shown here is derived from an EMBL/GenBank/DDBJ whole genome shotgun (WGS) entry which is preliminary data.</text>
</comment>
<name>T2J7P8_CROWT</name>
<dbReference type="PANTHER" id="PTHR43806:SF11">
    <property type="entry name" value="CEREVISIN-RELATED"/>
    <property type="match status" value="1"/>
</dbReference>
<keyword evidence="2" id="KW-0645">Protease</keyword>
<evidence type="ECO:0000256" key="5">
    <source>
        <dbReference type="PROSITE-ProRule" id="PRU01240"/>
    </source>
</evidence>
<sequence>MVFSKNGQVIDGSGQSIVILDTGIDLDHPFFGPDQNNDGISDRIAAQSDFASKPYNGNPENNDDDDASDTNGHGSHVASIAASSDPNYPGIAPGADIIVLKIFDSNNSGNFLDIEQALQWVLANYQEYNIASVNMSLSTGGNHVNPTNFGII</sequence>
<dbReference type="GO" id="GO:0004252">
    <property type="term" value="F:serine-type endopeptidase activity"/>
    <property type="evidence" value="ECO:0007669"/>
    <property type="project" value="InterPro"/>
</dbReference>
<evidence type="ECO:0000313" key="8">
    <source>
        <dbReference type="EMBL" id="CCQ61201.1"/>
    </source>
</evidence>
<proteinExistence type="inferred from homology"/>
<dbReference type="InterPro" id="IPR050131">
    <property type="entry name" value="Peptidase_S8_subtilisin-like"/>
</dbReference>
<dbReference type="InterPro" id="IPR023827">
    <property type="entry name" value="Peptidase_S8_Asp-AS"/>
</dbReference>
<dbReference type="InterPro" id="IPR022398">
    <property type="entry name" value="Peptidase_S8_His-AS"/>
</dbReference>
<reference evidence="8 9" key="2">
    <citation type="submission" date="2013-09" db="EMBL/GenBank/DDBJ databases">
        <title>Whole genome comparison of six Crocosphaera watsonii strains with differing phenotypes.</title>
        <authorList>
            <person name="Bench S.R."/>
            <person name="Heller P."/>
            <person name="Frank I."/>
            <person name="Arciniega M."/>
            <person name="Shilova I.N."/>
            <person name="Zehr J.P."/>
        </authorList>
    </citation>
    <scope>NUCLEOTIDE SEQUENCE [LARGE SCALE GENOMIC DNA]</scope>
    <source>
        <strain evidence="8 9">WH 0401</strain>
    </source>
</reference>
<feature type="domain" description="Peptidase S8/S53" evidence="7">
    <location>
        <begin position="12"/>
        <end position="143"/>
    </location>
</feature>